<name>A0A835VM46_VANPL</name>
<feature type="non-terminal residue" evidence="1">
    <location>
        <position position="131"/>
    </location>
</feature>
<feature type="non-terminal residue" evidence="1">
    <location>
        <position position="1"/>
    </location>
</feature>
<accession>A0A835VM46</accession>
<dbReference type="EMBL" id="JADCNM010000001">
    <property type="protein sequence ID" value="KAG0501686.1"/>
    <property type="molecule type" value="Genomic_DNA"/>
</dbReference>
<sequence>AAASAPESVTLSAVVKFPRQRRKLSGTIIFRICLRPYLAEDALDILHYLLVRIGIEGATQITYSNGAAQNEDGDESAKNRNLNVVKSLMDLPSSISCAGSRCRQCRPLGLRPHSVSVSLIPQLGLTPPSKR</sequence>
<dbReference type="Proteomes" id="UP000639772">
    <property type="component" value="Chromosome 1"/>
</dbReference>
<evidence type="ECO:0000313" key="2">
    <source>
        <dbReference type="Proteomes" id="UP000639772"/>
    </source>
</evidence>
<proteinExistence type="predicted"/>
<dbReference type="AlphaFoldDB" id="A0A835VM46"/>
<comment type="caution">
    <text evidence="1">The sequence shown here is derived from an EMBL/GenBank/DDBJ whole genome shotgun (WGS) entry which is preliminary data.</text>
</comment>
<reference evidence="1 2" key="1">
    <citation type="journal article" date="2020" name="Nat. Food">
        <title>A phased Vanilla planifolia genome enables genetic improvement of flavour and production.</title>
        <authorList>
            <person name="Hasing T."/>
            <person name="Tang H."/>
            <person name="Brym M."/>
            <person name="Khazi F."/>
            <person name="Huang T."/>
            <person name="Chambers A.H."/>
        </authorList>
    </citation>
    <scope>NUCLEOTIDE SEQUENCE [LARGE SCALE GENOMIC DNA]</scope>
    <source>
        <tissue evidence="1">Leaf</tissue>
    </source>
</reference>
<gene>
    <name evidence="1" type="ORF">HPP92_001758</name>
</gene>
<organism evidence="1 2">
    <name type="scientific">Vanilla planifolia</name>
    <name type="common">Vanilla</name>
    <dbReference type="NCBI Taxonomy" id="51239"/>
    <lineage>
        <taxon>Eukaryota</taxon>
        <taxon>Viridiplantae</taxon>
        <taxon>Streptophyta</taxon>
        <taxon>Embryophyta</taxon>
        <taxon>Tracheophyta</taxon>
        <taxon>Spermatophyta</taxon>
        <taxon>Magnoliopsida</taxon>
        <taxon>Liliopsida</taxon>
        <taxon>Asparagales</taxon>
        <taxon>Orchidaceae</taxon>
        <taxon>Vanilloideae</taxon>
        <taxon>Vanilleae</taxon>
        <taxon>Vanilla</taxon>
    </lineage>
</organism>
<evidence type="ECO:0000313" key="1">
    <source>
        <dbReference type="EMBL" id="KAG0501686.1"/>
    </source>
</evidence>
<protein>
    <submittedName>
        <fullName evidence="1">Uncharacterized protein</fullName>
    </submittedName>
</protein>